<accession>A0A6J4I3P6</accession>
<organism evidence="1">
    <name type="scientific">uncultured Coleofasciculus sp</name>
    <dbReference type="NCBI Taxonomy" id="1267456"/>
    <lineage>
        <taxon>Bacteria</taxon>
        <taxon>Bacillati</taxon>
        <taxon>Cyanobacteriota</taxon>
        <taxon>Cyanophyceae</taxon>
        <taxon>Coleofasciculales</taxon>
        <taxon>Coleofasciculaceae</taxon>
        <taxon>Coleofasciculus</taxon>
        <taxon>environmental samples</taxon>
    </lineage>
</organism>
<proteinExistence type="predicted"/>
<dbReference type="EMBL" id="CADCTM010000226">
    <property type="protein sequence ID" value="CAA9241554.1"/>
    <property type="molecule type" value="Genomic_DNA"/>
</dbReference>
<name>A0A6J4I3P6_9CYAN</name>
<gene>
    <name evidence="1" type="ORF">AVDCRST_MAG92-1553</name>
</gene>
<protein>
    <submittedName>
        <fullName evidence="1">Uncharacterized protein</fullName>
    </submittedName>
</protein>
<dbReference type="AlphaFoldDB" id="A0A6J4I3P6"/>
<reference evidence="1" key="1">
    <citation type="submission" date="2020-02" db="EMBL/GenBank/DDBJ databases">
        <authorList>
            <person name="Meier V. D."/>
        </authorList>
    </citation>
    <scope>NUCLEOTIDE SEQUENCE</scope>
    <source>
        <strain evidence="1">AVDCRST_MAG92</strain>
    </source>
</reference>
<sequence length="78" mass="8987">MRVSMNTQDNDLYEICLLSSQLTEMFAKTISSHKIAFTDWYELMTAPLENACADYECDLITRMLYAVRQGLVKVVDEV</sequence>
<evidence type="ECO:0000313" key="1">
    <source>
        <dbReference type="EMBL" id="CAA9241554.1"/>
    </source>
</evidence>